<name>A0ABR2SQ92_9ROSI</name>
<dbReference type="EMBL" id="JBBPBN010000012">
    <property type="protein sequence ID" value="KAK9027317.1"/>
    <property type="molecule type" value="Genomic_DNA"/>
</dbReference>
<sequence length="83" mass="9576">MDCLVLPICLLRKRSMRSQLGYRSLKSEEEEEEEEEDAQLREKAEGRFIPENIFDRVSNGIVDALKDFEHILEMGGVGKTVFT</sequence>
<comment type="caution">
    <text evidence="1">The sequence shown here is derived from an EMBL/GenBank/DDBJ whole genome shotgun (WGS) entry which is preliminary data.</text>
</comment>
<gene>
    <name evidence="1" type="ORF">V6N11_067155</name>
</gene>
<reference evidence="1 2" key="1">
    <citation type="journal article" date="2024" name="G3 (Bethesda)">
        <title>Genome assembly of Hibiscus sabdariffa L. provides insights into metabolisms of medicinal natural products.</title>
        <authorList>
            <person name="Kim T."/>
        </authorList>
    </citation>
    <scope>NUCLEOTIDE SEQUENCE [LARGE SCALE GENOMIC DNA]</scope>
    <source>
        <strain evidence="1">TK-2024</strain>
        <tissue evidence="1">Old leaves</tissue>
    </source>
</reference>
<evidence type="ECO:0000313" key="2">
    <source>
        <dbReference type="Proteomes" id="UP001396334"/>
    </source>
</evidence>
<protein>
    <submittedName>
        <fullName evidence="1">Uncharacterized protein</fullName>
    </submittedName>
</protein>
<keyword evidence="2" id="KW-1185">Reference proteome</keyword>
<organism evidence="1 2">
    <name type="scientific">Hibiscus sabdariffa</name>
    <name type="common">roselle</name>
    <dbReference type="NCBI Taxonomy" id="183260"/>
    <lineage>
        <taxon>Eukaryota</taxon>
        <taxon>Viridiplantae</taxon>
        <taxon>Streptophyta</taxon>
        <taxon>Embryophyta</taxon>
        <taxon>Tracheophyta</taxon>
        <taxon>Spermatophyta</taxon>
        <taxon>Magnoliopsida</taxon>
        <taxon>eudicotyledons</taxon>
        <taxon>Gunneridae</taxon>
        <taxon>Pentapetalae</taxon>
        <taxon>rosids</taxon>
        <taxon>malvids</taxon>
        <taxon>Malvales</taxon>
        <taxon>Malvaceae</taxon>
        <taxon>Malvoideae</taxon>
        <taxon>Hibiscus</taxon>
    </lineage>
</organism>
<accession>A0ABR2SQ92</accession>
<evidence type="ECO:0000313" key="1">
    <source>
        <dbReference type="EMBL" id="KAK9027317.1"/>
    </source>
</evidence>
<proteinExistence type="predicted"/>
<dbReference type="Proteomes" id="UP001396334">
    <property type="component" value="Unassembled WGS sequence"/>
</dbReference>